<dbReference type="Proteomes" id="UP000249354">
    <property type="component" value="Unassembled WGS sequence"/>
</dbReference>
<evidence type="ECO:0000313" key="2">
    <source>
        <dbReference type="EMBL" id="PZO18193.1"/>
    </source>
</evidence>
<organism evidence="2 3">
    <name type="scientific">Leptolyngbya foveolarum</name>
    <dbReference type="NCBI Taxonomy" id="47253"/>
    <lineage>
        <taxon>Bacteria</taxon>
        <taxon>Bacillati</taxon>
        <taxon>Cyanobacteriota</taxon>
        <taxon>Cyanophyceae</taxon>
        <taxon>Leptolyngbyales</taxon>
        <taxon>Leptolyngbyaceae</taxon>
        <taxon>Leptolyngbya group</taxon>
        <taxon>Leptolyngbya</taxon>
    </lineage>
</organism>
<protein>
    <submittedName>
        <fullName evidence="2">Uncharacterized protein</fullName>
    </submittedName>
</protein>
<keyword evidence="1" id="KW-1133">Transmembrane helix</keyword>
<dbReference type="AlphaFoldDB" id="A0A2W4UBE2"/>
<accession>A0A2W4UBE2</accession>
<sequence length="245" mass="27289">MIAKLQPRRLRKLLPNTDTDTQFNGSLITIGLIVSNGLTLLMMFWLAASVSRISNRDAPTLVQQVGGQAFIAKPIDYDYRDPQVLQNVAREWALLNFSFGDLPQIDHQTEQVDYEGANLPEQTVTASYLFTDTTRDAYLKGFAENIYNTEAQRGGLSSLYMPYRISAPRQIEPGRWEIDVIGSRLITTPANPSGEMVATNVQLQLVAAEVPLLALEKDPSDAAKTTYRLLESGVRIDKITALKQE</sequence>
<name>A0A2W4UBE2_9CYAN</name>
<dbReference type="EMBL" id="QBMC01000058">
    <property type="protein sequence ID" value="PZO18193.1"/>
    <property type="molecule type" value="Genomic_DNA"/>
</dbReference>
<feature type="transmembrane region" description="Helical" evidence="1">
    <location>
        <begin position="21"/>
        <end position="46"/>
    </location>
</feature>
<reference evidence="3" key="1">
    <citation type="submission" date="2018-04" db="EMBL/GenBank/DDBJ databases">
        <authorList>
            <person name="Cornet L."/>
        </authorList>
    </citation>
    <scope>NUCLEOTIDE SEQUENCE [LARGE SCALE GENOMIC DNA]</scope>
</reference>
<evidence type="ECO:0000256" key="1">
    <source>
        <dbReference type="SAM" id="Phobius"/>
    </source>
</evidence>
<comment type="caution">
    <text evidence="2">The sequence shown here is derived from an EMBL/GenBank/DDBJ whole genome shotgun (WGS) entry which is preliminary data.</text>
</comment>
<reference evidence="2 3" key="2">
    <citation type="submission" date="2018-06" db="EMBL/GenBank/DDBJ databases">
        <title>Metagenomic assembly of (sub)arctic Cyanobacteria and their associated microbiome from non-axenic cultures.</title>
        <authorList>
            <person name="Baurain D."/>
        </authorList>
    </citation>
    <scope>NUCLEOTIDE SEQUENCE [LARGE SCALE GENOMIC DNA]</scope>
    <source>
        <strain evidence="2">ULC129bin1</strain>
    </source>
</reference>
<keyword evidence="1" id="KW-0812">Transmembrane</keyword>
<evidence type="ECO:0000313" key="3">
    <source>
        <dbReference type="Proteomes" id="UP000249354"/>
    </source>
</evidence>
<proteinExistence type="predicted"/>
<keyword evidence="1" id="KW-0472">Membrane</keyword>
<gene>
    <name evidence="2" type="ORF">DCF25_10205</name>
</gene>